<evidence type="ECO:0000256" key="4">
    <source>
        <dbReference type="ARBA" id="ARBA00023136"/>
    </source>
</evidence>
<feature type="transmembrane region" description="Helical" evidence="7">
    <location>
        <begin position="215"/>
        <end position="240"/>
    </location>
</feature>
<evidence type="ECO:0000256" key="3">
    <source>
        <dbReference type="ARBA" id="ARBA00022989"/>
    </source>
</evidence>
<dbReference type="PANTHER" id="PTHR33048:SF47">
    <property type="entry name" value="INTEGRAL MEMBRANE PROTEIN-RELATED"/>
    <property type="match status" value="1"/>
</dbReference>
<evidence type="ECO:0000313" key="9">
    <source>
        <dbReference type="EMBL" id="QIX02523.1"/>
    </source>
</evidence>
<proteinExistence type="inferred from homology"/>
<dbReference type="InterPro" id="IPR052337">
    <property type="entry name" value="SAT4-like"/>
</dbReference>
<dbReference type="Pfam" id="PF20684">
    <property type="entry name" value="Fung_rhodopsin"/>
    <property type="match status" value="1"/>
</dbReference>
<feature type="transmembrane region" description="Helical" evidence="7">
    <location>
        <begin position="252"/>
        <end position="274"/>
    </location>
</feature>
<feature type="transmembrane region" description="Helical" evidence="7">
    <location>
        <begin position="61"/>
        <end position="82"/>
    </location>
</feature>
<evidence type="ECO:0000259" key="8">
    <source>
        <dbReference type="Pfam" id="PF20684"/>
    </source>
</evidence>
<name>A0A6H0Y693_9PEZI</name>
<feature type="compositionally biased region" description="Basic and acidic residues" evidence="6">
    <location>
        <begin position="343"/>
        <end position="367"/>
    </location>
</feature>
<sequence>MSFTRRTLLPVSSTTGLELSTDEIGWYALGPTIAITVLATTIVALRWYTRAYIARCVGNDDLIILISLMLAWTICIMIGLEYGEGLGSYDRSQLDLEYLTKLVVANNDIWCLATNITKASILAQYLRIFASPILRYFCAFMLSLLLLSACWGVFGGTWLCQPMEKLWLPEMPGHCMDALSYWISAAVVNASLDLLVLMLPLPWIMTLYIPHRQKVCVSSLFLLGFFVFFISVVRIVTVYAEAMRGDYIKSGMYAILWSAIEVNAGIICASLIALKPLIATSFPSWLEGRVDTQFEENGWRRCNGQRTTFTQERSMDAASHTPDRTRHTESIIETIVPMTKISTPEHGRSMDSGIKIRDFGSDPSEHS</sequence>
<evidence type="ECO:0000256" key="2">
    <source>
        <dbReference type="ARBA" id="ARBA00022692"/>
    </source>
</evidence>
<protein>
    <recommendedName>
        <fullName evidence="8">Rhodopsin domain-containing protein</fullName>
    </recommendedName>
</protein>
<organism evidence="9 10">
    <name type="scientific">Peltaster fructicola</name>
    <dbReference type="NCBI Taxonomy" id="286661"/>
    <lineage>
        <taxon>Eukaryota</taxon>
        <taxon>Fungi</taxon>
        <taxon>Dikarya</taxon>
        <taxon>Ascomycota</taxon>
        <taxon>Pezizomycotina</taxon>
        <taxon>Dothideomycetes</taxon>
        <taxon>Dothideomycetes incertae sedis</taxon>
        <taxon>Peltaster</taxon>
    </lineage>
</organism>
<feature type="transmembrane region" description="Helical" evidence="7">
    <location>
        <begin position="133"/>
        <end position="159"/>
    </location>
</feature>
<evidence type="ECO:0000256" key="1">
    <source>
        <dbReference type="ARBA" id="ARBA00004141"/>
    </source>
</evidence>
<keyword evidence="2 7" id="KW-0812">Transmembrane</keyword>
<comment type="subcellular location">
    <subcellularLocation>
        <location evidence="1">Membrane</location>
        <topology evidence="1">Multi-pass membrane protein</topology>
    </subcellularLocation>
</comment>
<dbReference type="GO" id="GO:0016020">
    <property type="term" value="C:membrane"/>
    <property type="evidence" value="ECO:0007669"/>
    <property type="project" value="UniProtKB-SubCell"/>
</dbReference>
<keyword evidence="3 7" id="KW-1133">Transmembrane helix</keyword>
<feature type="region of interest" description="Disordered" evidence="6">
    <location>
        <begin position="342"/>
        <end position="367"/>
    </location>
</feature>
<feature type="transmembrane region" description="Helical" evidence="7">
    <location>
        <begin position="179"/>
        <end position="203"/>
    </location>
</feature>
<keyword evidence="10" id="KW-1185">Reference proteome</keyword>
<evidence type="ECO:0000256" key="5">
    <source>
        <dbReference type="ARBA" id="ARBA00038359"/>
    </source>
</evidence>
<evidence type="ECO:0000256" key="7">
    <source>
        <dbReference type="SAM" id="Phobius"/>
    </source>
</evidence>
<accession>A0A6H0Y693</accession>
<feature type="transmembrane region" description="Helical" evidence="7">
    <location>
        <begin position="24"/>
        <end position="49"/>
    </location>
</feature>
<comment type="similarity">
    <text evidence="5">Belongs to the SAT4 family.</text>
</comment>
<dbReference type="OrthoDB" id="444631at2759"/>
<gene>
    <name evidence="9" type="ORF">AMS68_008040</name>
</gene>
<feature type="domain" description="Rhodopsin" evidence="8">
    <location>
        <begin position="45"/>
        <end position="279"/>
    </location>
</feature>
<keyword evidence="4 7" id="KW-0472">Membrane</keyword>
<dbReference type="AlphaFoldDB" id="A0A6H0Y693"/>
<dbReference type="PANTHER" id="PTHR33048">
    <property type="entry name" value="PTH11-LIKE INTEGRAL MEMBRANE PROTEIN (AFU_ORTHOLOGUE AFUA_5G11245)"/>
    <property type="match status" value="1"/>
</dbReference>
<dbReference type="EMBL" id="CP051143">
    <property type="protein sequence ID" value="QIX02523.1"/>
    <property type="molecule type" value="Genomic_DNA"/>
</dbReference>
<reference evidence="9 10" key="1">
    <citation type="journal article" date="2016" name="Sci. Rep.">
        <title>Peltaster fructicola genome reveals evolution from an invasive phytopathogen to an ectophytic parasite.</title>
        <authorList>
            <person name="Xu C."/>
            <person name="Chen H."/>
            <person name="Gleason M.L."/>
            <person name="Xu J.R."/>
            <person name="Liu H."/>
            <person name="Zhang R."/>
            <person name="Sun G."/>
        </authorList>
    </citation>
    <scope>NUCLEOTIDE SEQUENCE [LARGE SCALE GENOMIC DNA]</scope>
    <source>
        <strain evidence="9 10">LNHT1506</strain>
    </source>
</reference>
<evidence type="ECO:0000256" key="6">
    <source>
        <dbReference type="SAM" id="MobiDB-lite"/>
    </source>
</evidence>
<feature type="transmembrane region" description="Helical" evidence="7">
    <location>
        <begin position="102"/>
        <end position="121"/>
    </location>
</feature>
<dbReference type="InterPro" id="IPR049326">
    <property type="entry name" value="Rhodopsin_dom_fungi"/>
</dbReference>
<dbReference type="Proteomes" id="UP000503462">
    <property type="component" value="Chromosome 5"/>
</dbReference>
<evidence type="ECO:0000313" key="10">
    <source>
        <dbReference type="Proteomes" id="UP000503462"/>
    </source>
</evidence>